<protein>
    <submittedName>
        <fullName evidence="2">Redoxin domain-containing protein</fullName>
    </submittedName>
</protein>
<dbReference type="Proteomes" id="UP001164459">
    <property type="component" value="Chromosome"/>
</dbReference>
<reference evidence="2" key="1">
    <citation type="submission" date="2022-11" db="EMBL/GenBank/DDBJ databases">
        <title>Minimal conservation of predation-associated metabolite biosynthetic gene clusters underscores biosynthetic potential of Myxococcota including descriptions for ten novel species: Archangium lansinium sp. nov., Myxococcus landrumus sp. nov., Nannocystis bai.</title>
        <authorList>
            <person name="Ahearne A."/>
            <person name="Stevens C."/>
            <person name="Dowd S."/>
        </authorList>
    </citation>
    <scope>NUCLEOTIDE SEQUENCE</scope>
    <source>
        <strain evidence="2">Fl3</strain>
    </source>
</reference>
<accession>A0ABY7H8Y5</accession>
<dbReference type="InterPro" id="IPR050553">
    <property type="entry name" value="Thioredoxin_ResA/DsbE_sf"/>
</dbReference>
<dbReference type="Gene3D" id="1.25.40.10">
    <property type="entry name" value="Tetratricopeptide repeat domain"/>
    <property type="match status" value="1"/>
</dbReference>
<dbReference type="CDD" id="cd02966">
    <property type="entry name" value="TlpA_like_family"/>
    <property type="match status" value="1"/>
</dbReference>
<organism evidence="2 3">
    <name type="scientific">Nannocystis punicea</name>
    <dbReference type="NCBI Taxonomy" id="2995304"/>
    <lineage>
        <taxon>Bacteria</taxon>
        <taxon>Pseudomonadati</taxon>
        <taxon>Myxococcota</taxon>
        <taxon>Polyangia</taxon>
        <taxon>Nannocystales</taxon>
        <taxon>Nannocystaceae</taxon>
        <taxon>Nannocystis</taxon>
    </lineage>
</organism>
<dbReference type="PANTHER" id="PTHR42852:SF17">
    <property type="entry name" value="THIOREDOXIN-LIKE PROTEIN HI_1115"/>
    <property type="match status" value="1"/>
</dbReference>
<dbReference type="SUPFAM" id="SSF48452">
    <property type="entry name" value="TPR-like"/>
    <property type="match status" value="1"/>
</dbReference>
<dbReference type="SUPFAM" id="SSF52833">
    <property type="entry name" value="Thioredoxin-like"/>
    <property type="match status" value="1"/>
</dbReference>
<dbReference type="InterPro" id="IPR000866">
    <property type="entry name" value="AhpC/TSA"/>
</dbReference>
<dbReference type="InterPro" id="IPR011990">
    <property type="entry name" value="TPR-like_helical_dom_sf"/>
</dbReference>
<dbReference type="RefSeq" id="WP_269038070.1">
    <property type="nucleotide sequence ID" value="NZ_CP114040.1"/>
</dbReference>
<dbReference type="PANTHER" id="PTHR42852">
    <property type="entry name" value="THIOL:DISULFIDE INTERCHANGE PROTEIN DSBE"/>
    <property type="match status" value="1"/>
</dbReference>
<keyword evidence="3" id="KW-1185">Reference proteome</keyword>
<name>A0ABY7H8Y5_9BACT</name>
<evidence type="ECO:0000259" key="1">
    <source>
        <dbReference type="PROSITE" id="PS51352"/>
    </source>
</evidence>
<dbReference type="InterPro" id="IPR036249">
    <property type="entry name" value="Thioredoxin-like_sf"/>
</dbReference>
<gene>
    <name evidence="2" type="ORF">O0S08_06150</name>
</gene>
<dbReference type="Gene3D" id="3.40.30.10">
    <property type="entry name" value="Glutaredoxin"/>
    <property type="match status" value="1"/>
</dbReference>
<evidence type="ECO:0000313" key="3">
    <source>
        <dbReference type="Proteomes" id="UP001164459"/>
    </source>
</evidence>
<dbReference type="Pfam" id="PF00578">
    <property type="entry name" value="AhpC-TSA"/>
    <property type="match status" value="1"/>
</dbReference>
<sequence>MPRSRAVRSTLCIAIALTPVGCSPAAPSHAHEQLAPAVVDPADAAADGLRARLTADDAFGCARDGEALVRQHPASRRLRAWWIGCVAAAGRRSEAAALAGAMLSEQPGDPWARLAEVLAALGGAVTDPALLGRSEALLADSPDHADAVVARAWLLLAMHRSADILALAAAEPGTPASARVYALLDAARSDPTRLPEALSVGGGVAPDDPEFVAVAVAAAGLLSLQERSVEALEWVEAALAHAPSAPSLLRRRWQLMQQRADADAVVADIDDVVASWPDRPDVLLAAVDGARAVGRAGHAGPLEQRILAEYPDSPEAESVLYRRLDLRDAAGTRGDAEASLLRDTMLAAFLARPIHHDPHKLADVARWRFEAKMADPSATPEAILAAVEAMIAHEPVVPSPQLVGARALLDRTPYHDRAGELARAGIEASEAYARAWRDAGSLHVDMLRRDHVTVGSTILGNLALKSGDLDAAQVAFRRAESNTLGPFVDLQLGLAEVARRRGDLDAAELHLVAGASLPGEDGERCRGALVELYRARTGSTRGLSQYMESIEARSAERRKRQTLAAYDESAAPLPDFSLRGTDHREVTLASLRGKIVVLHFWFKTCAGCLLEMPEFSAFAAAHAGDPDVAVVSIHYGGSLGDVAPWVREQKLPFPVLMDDGYAERVGVRSYPTTWFLDPEGRRRFDGGFGYTRHLREEFEWRIEALRARAAPPVSSG</sequence>
<proteinExistence type="predicted"/>
<feature type="domain" description="Thioredoxin" evidence="1">
    <location>
        <begin position="567"/>
        <end position="707"/>
    </location>
</feature>
<evidence type="ECO:0000313" key="2">
    <source>
        <dbReference type="EMBL" id="WAS95726.1"/>
    </source>
</evidence>
<dbReference type="EMBL" id="CP114040">
    <property type="protein sequence ID" value="WAS95726.1"/>
    <property type="molecule type" value="Genomic_DNA"/>
</dbReference>
<dbReference type="InterPro" id="IPR013766">
    <property type="entry name" value="Thioredoxin_domain"/>
</dbReference>
<dbReference type="PROSITE" id="PS51352">
    <property type="entry name" value="THIOREDOXIN_2"/>
    <property type="match status" value="1"/>
</dbReference>